<comment type="caution">
    <text evidence="16">The sequence shown here is derived from an EMBL/GenBank/DDBJ whole genome shotgun (WGS) entry which is preliminary data.</text>
</comment>
<evidence type="ECO:0000256" key="6">
    <source>
        <dbReference type="ARBA" id="ARBA00022695"/>
    </source>
</evidence>
<evidence type="ECO:0000256" key="5">
    <source>
        <dbReference type="ARBA" id="ARBA00022679"/>
    </source>
</evidence>
<keyword evidence="14" id="KW-1133">Transmembrane helix</keyword>
<dbReference type="Proteomes" id="UP000494165">
    <property type="component" value="Unassembled WGS sequence"/>
</dbReference>
<evidence type="ECO:0000256" key="14">
    <source>
        <dbReference type="SAM" id="Phobius"/>
    </source>
</evidence>
<evidence type="ECO:0000256" key="8">
    <source>
        <dbReference type="ARBA" id="ARBA00022833"/>
    </source>
</evidence>
<dbReference type="InterPro" id="IPR035698">
    <property type="entry name" value="RNAP_III_Rpc1_C"/>
</dbReference>
<reference evidence="16 17" key="1">
    <citation type="submission" date="2020-04" db="EMBL/GenBank/DDBJ databases">
        <authorList>
            <person name="Alioto T."/>
            <person name="Alioto T."/>
            <person name="Gomez Garrido J."/>
        </authorList>
    </citation>
    <scope>NUCLEOTIDE SEQUENCE [LARGE SCALE GENOMIC DNA]</scope>
</reference>
<dbReference type="SUPFAM" id="SSF64484">
    <property type="entry name" value="beta and beta-prime subunits of DNA dependent RNA-polymerase"/>
    <property type="match status" value="1"/>
</dbReference>
<dbReference type="InterPro" id="IPR006592">
    <property type="entry name" value="RNA_pol_N"/>
</dbReference>
<evidence type="ECO:0000256" key="2">
    <source>
        <dbReference type="ARBA" id="ARBA00006460"/>
    </source>
</evidence>
<dbReference type="Pfam" id="PF00623">
    <property type="entry name" value="RNA_pol_Rpb1_2"/>
    <property type="match status" value="1"/>
</dbReference>
<keyword evidence="5 13" id="KW-0808">Transferase</keyword>
<keyword evidence="14" id="KW-0472">Membrane</keyword>
<evidence type="ECO:0000259" key="15">
    <source>
        <dbReference type="SMART" id="SM00663"/>
    </source>
</evidence>
<dbReference type="PANTHER" id="PTHR48446">
    <property type="entry name" value="DNA-DIRECTED RNA POLYMERASE SUBUNIT BETA' N-TERMINAL SECTION"/>
    <property type="match status" value="1"/>
</dbReference>
<dbReference type="Pfam" id="PF04997">
    <property type="entry name" value="RNA_pol_Rpb1_1"/>
    <property type="match status" value="1"/>
</dbReference>
<comment type="subcellular location">
    <subcellularLocation>
        <location evidence="1">Nucleus</location>
    </subcellularLocation>
</comment>
<keyword evidence="9" id="KW-0460">Magnesium</keyword>
<dbReference type="OrthoDB" id="270392at2759"/>
<sequence length="1401" mass="157800">MGKQQYRSTNCVQKAAGLNFEVVKREQIEQQSHLQVISDRLFRGDDQQRMPEFYSVLDRRLGTSSKDNNCETCGQDVLHCPGHWGFIDLEVPLFHVGYFGQVINILQTICKECSHVMLPKAVKQKYINIMNSKLSYVNKKKIRKEILAQAKKSVECTNCSALNGLVKKGVGLLKIVHDMLRKCSKKKKDELLQERIEELTRMLDDRGEAEKLAAASFVHSFTPREVYQLLKRIPERDIPLLGMPLDSVQRPQDLIMTSIPVPPIVIRPSVKNDVKVGSSTEDDITMCLKDIAFFHSNMKNHQFNNANPYMYLTEDLDFLQAAAARLINGEAKYPSEKMLPTKPKRCYMQRLKGKEGRFRGNLSGKRVDFSGRTVISPNPNLKIDQVGVPIHIAMTLTYPERVNSHNITYLQKLVAAGAHKHPGANYYDRPGQSRKDLGYGDTKAVSLKLRAGDIVERHLKDGDIVLFNRQPSLHKLSIMAHRVKVQNTRTFSFNECVCGPYNADFDGDEMNLHVPQTEEARTEALILMGTKSNLVTPRSGELMIGATQDFLTGAYLITQKDHFMTRDKFCQLINSILVDEDAAMRIDLPKPAIVKPIELWSGKQLFSLIMRPNKKCPVKCNLRAKTKPYKGSKEEMTADDSFVVIRNSELLAGALDKSVLGSGGKSNIFYILLRDFGENVSSKAMARLARLASYFLMNRGFSIGIEDVMPDEKLNASKKELIKEKYKVCDELIVQHKNNALECMPGCSMDTTLETRLLGTLSEIRELAGRTCLESLPRHNSPMTMALCGSKGSTINICQMIACVGQQAISGKRVPDGFSNRALPHFPVYSREPDAKGFVANSFYTGLTPTEFFFHTMAGREGLVDTAVKTAETGYMQRRLMKGLEDLCVQYDNTVRNCNNVVVQFCYGEDGLDPTFMEGKDQPVDFERVLEHVKAKSPYRTEEGLEGNKIIHFTEQMLRTEMDKCGSSAENFKRLIREFMVKVATRVENIRSLQGVNQGRHPLKVELELERLTLSQLVEFFETCREKFVQARIEPGTAVGALAGQSIGEPGTQMTLKTFHFAGVASMNITLGVPRILEIMNASKTTSTPLIMAKLDDECQFEEGKARRIKGRVERTTLGEVCRYLEEVVLPDEFFIIVRIDIDRIKLLQLELNAVMIAYMIDISSKPKIKANVEVKSASVLKVVPLMMKEKRDPQEVLQELAILLPQVTICGISTVSRAVISHDDKDKQKLQLVIEGSGLRDVLATRGIDWKHTRCNNINEVKSVLGIEAARATIIEEIRFTMRDYGITLDVRHLMLLADLMTSVGEMHGMTRFGLEKMKESVLMLASFERTSDHLFEAAHYGQRDSLSGVSESIIIGNPMAMGTGLCKLLYKYPFHYVPLLLFLIYMLDSMLLVAVFLNS</sequence>
<dbReference type="GO" id="GO:0046872">
    <property type="term" value="F:metal ion binding"/>
    <property type="evidence" value="ECO:0007669"/>
    <property type="project" value="UniProtKB-KW"/>
</dbReference>
<evidence type="ECO:0000256" key="13">
    <source>
        <dbReference type="RuleBase" id="RU004279"/>
    </source>
</evidence>
<evidence type="ECO:0000313" key="17">
    <source>
        <dbReference type="Proteomes" id="UP000494165"/>
    </source>
</evidence>
<keyword evidence="11" id="KW-0539">Nucleus</keyword>
<dbReference type="Pfam" id="PF05000">
    <property type="entry name" value="RNA_pol_Rpb1_4"/>
    <property type="match status" value="1"/>
</dbReference>
<evidence type="ECO:0000313" key="16">
    <source>
        <dbReference type="EMBL" id="CAB3361854.1"/>
    </source>
</evidence>
<dbReference type="InterPro" id="IPR038120">
    <property type="entry name" value="Rpb1_funnel_sf"/>
</dbReference>
<comment type="subunit">
    <text evidence="3">Component of the RNA polymerase III (Pol III) complex consisting of 17 subunits.</text>
</comment>
<gene>
    <name evidence="16" type="ORF">CLODIP_2_CD01878</name>
</gene>
<comment type="function">
    <text evidence="13">DNA-dependent RNA polymerase catalyzes the transcription of DNA into RNA using the four ribonucleoside triphosphates as substrates.</text>
</comment>
<dbReference type="Gene3D" id="3.30.1490.180">
    <property type="entry name" value="RNA polymerase ii"/>
    <property type="match status" value="1"/>
</dbReference>
<keyword evidence="17" id="KW-1185">Reference proteome</keyword>
<dbReference type="Pfam" id="PF04983">
    <property type="entry name" value="RNA_pol_Rpb1_3"/>
    <property type="match status" value="1"/>
</dbReference>
<dbReference type="Pfam" id="PF04998">
    <property type="entry name" value="RNA_pol_Rpb1_5"/>
    <property type="match status" value="1"/>
</dbReference>
<dbReference type="FunFam" id="1.10.150.390:FF:000004">
    <property type="entry name" value="DNA-directed RNA polymerase subunit"/>
    <property type="match status" value="1"/>
</dbReference>
<keyword evidence="7" id="KW-0479">Metal-binding</keyword>
<dbReference type="InterPro" id="IPR035697">
    <property type="entry name" value="RNAP_III_RPC1_N"/>
</dbReference>
<dbReference type="Gene3D" id="6.10.250.2940">
    <property type="match status" value="1"/>
</dbReference>
<evidence type="ECO:0000256" key="3">
    <source>
        <dbReference type="ARBA" id="ARBA00011206"/>
    </source>
</evidence>
<name>A0A8S1C1Y5_9INSE</name>
<evidence type="ECO:0000256" key="11">
    <source>
        <dbReference type="ARBA" id="ARBA00023242"/>
    </source>
</evidence>
<dbReference type="FunFam" id="2.40.40.20:FF:000019">
    <property type="entry name" value="DNA-directed RNA polymerase II subunit RPB1"/>
    <property type="match status" value="1"/>
</dbReference>
<dbReference type="Gene3D" id="1.10.150.390">
    <property type="match status" value="1"/>
</dbReference>
<feature type="domain" description="RNA polymerase N-terminal" evidence="15">
    <location>
        <begin position="252"/>
        <end position="558"/>
    </location>
</feature>
<dbReference type="GO" id="GO:0000428">
    <property type="term" value="C:DNA-directed RNA polymerase complex"/>
    <property type="evidence" value="ECO:0007669"/>
    <property type="project" value="UniProtKB-KW"/>
</dbReference>
<organism evidence="16 17">
    <name type="scientific">Cloeon dipterum</name>
    <dbReference type="NCBI Taxonomy" id="197152"/>
    <lineage>
        <taxon>Eukaryota</taxon>
        <taxon>Metazoa</taxon>
        <taxon>Ecdysozoa</taxon>
        <taxon>Arthropoda</taxon>
        <taxon>Hexapoda</taxon>
        <taxon>Insecta</taxon>
        <taxon>Pterygota</taxon>
        <taxon>Palaeoptera</taxon>
        <taxon>Ephemeroptera</taxon>
        <taxon>Pisciforma</taxon>
        <taxon>Baetidae</taxon>
        <taxon>Cloeon</taxon>
    </lineage>
</organism>
<protein>
    <recommendedName>
        <fullName evidence="13">DNA-directed RNA polymerase subunit</fullName>
        <ecNumber evidence="13">2.7.7.6</ecNumber>
    </recommendedName>
</protein>
<proteinExistence type="inferred from homology"/>
<dbReference type="InterPro" id="IPR007066">
    <property type="entry name" value="RNA_pol_Rpb1_3"/>
</dbReference>
<evidence type="ECO:0000256" key="4">
    <source>
        <dbReference type="ARBA" id="ARBA00022478"/>
    </source>
</evidence>
<keyword evidence="10 13" id="KW-0804">Transcription</keyword>
<keyword evidence="4 13" id="KW-0240">DNA-directed RNA polymerase</keyword>
<dbReference type="FunFam" id="1.10.274.100:FF:000003">
    <property type="entry name" value="DNA-directed RNA polymerase subunit"/>
    <property type="match status" value="1"/>
</dbReference>
<dbReference type="EMBL" id="CADEPI010000007">
    <property type="protein sequence ID" value="CAB3361854.1"/>
    <property type="molecule type" value="Genomic_DNA"/>
</dbReference>
<dbReference type="InterPro" id="IPR000722">
    <property type="entry name" value="RNA_pol_asu"/>
</dbReference>
<dbReference type="CDD" id="cd02736">
    <property type="entry name" value="RNAP_III_Rpc1_C"/>
    <property type="match status" value="1"/>
</dbReference>
<dbReference type="Gene3D" id="2.40.40.20">
    <property type="match status" value="1"/>
</dbReference>
<evidence type="ECO:0000256" key="12">
    <source>
        <dbReference type="ARBA" id="ARBA00048552"/>
    </source>
</evidence>
<dbReference type="InterPro" id="IPR007081">
    <property type="entry name" value="RNA_pol_Rpb1_5"/>
</dbReference>
<dbReference type="Gene3D" id="1.10.274.100">
    <property type="entry name" value="RNA polymerase Rpb1, domain 3"/>
    <property type="match status" value="1"/>
</dbReference>
<keyword evidence="6 13" id="KW-0548">Nucleotidyltransferase</keyword>
<dbReference type="GO" id="GO:0031981">
    <property type="term" value="C:nuclear lumen"/>
    <property type="evidence" value="ECO:0007669"/>
    <property type="project" value="UniProtKB-ARBA"/>
</dbReference>
<dbReference type="InterPro" id="IPR044893">
    <property type="entry name" value="RNA_pol_Rpb1_clamp_domain"/>
</dbReference>
<dbReference type="Gene3D" id="6.20.50.80">
    <property type="match status" value="1"/>
</dbReference>
<keyword evidence="14" id="KW-0812">Transmembrane</keyword>
<dbReference type="Gene3D" id="1.10.132.30">
    <property type="match status" value="1"/>
</dbReference>
<comment type="catalytic activity">
    <reaction evidence="12 13">
        <text>RNA(n) + a ribonucleoside 5'-triphosphate = RNA(n+1) + diphosphate</text>
        <dbReference type="Rhea" id="RHEA:21248"/>
        <dbReference type="Rhea" id="RHEA-COMP:14527"/>
        <dbReference type="Rhea" id="RHEA-COMP:17342"/>
        <dbReference type="ChEBI" id="CHEBI:33019"/>
        <dbReference type="ChEBI" id="CHEBI:61557"/>
        <dbReference type="ChEBI" id="CHEBI:140395"/>
        <dbReference type="EC" id="2.7.7.6"/>
    </reaction>
</comment>
<dbReference type="InterPro" id="IPR007083">
    <property type="entry name" value="RNA_pol_Rpb1_4"/>
</dbReference>
<dbReference type="GO" id="GO:0003677">
    <property type="term" value="F:DNA binding"/>
    <property type="evidence" value="ECO:0007669"/>
    <property type="project" value="InterPro"/>
</dbReference>
<dbReference type="CDD" id="cd02583">
    <property type="entry name" value="RNAP_III_RPC1_N"/>
    <property type="match status" value="1"/>
</dbReference>
<dbReference type="GO" id="GO:0003899">
    <property type="term" value="F:DNA-directed RNA polymerase activity"/>
    <property type="evidence" value="ECO:0007669"/>
    <property type="project" value="UniProtKB-EC"/>
</dbReference>
<dbReference type="PANTHER" id="PTHR48446:SF1">
    <property type="entry name" value="DNA-DIRECTED RNA POLYMERASE SUBUNIT BETA' N-TERMINAL SECTION"/>
    <property type="match status" value="1"/>
</dbReference>
<evidence type="ECO:0000256" key="1">
    <source>
        <dbReference type="ARBA" id="ARBA00004123"/>
    </source>
</evidence>
<dbReference type="InterPro" id="IPR015700">
    <property type="entry name" value="RPC1"/>
</dbReference>
<comment type="similarity">
    <text evidence="2 13">Belongs to the RNA polymerase beta' chain family.</text>
</comment>
<dbReference type="Gene3D" id="4.10.860.120">
    <property type="entry name" value="RNA polymerase II, clamp domain"/>
    <property type="match status" value="1"/>
</dbReference>
<dbReference type="InterPro" id="IPR042102">
    <property type="entry name" value="RNA_pol_Rpb1_3_sf"/>
</dbReference>
<accession>A0A8S1C1Y5</accession>
<dbReference type="InterPro" id="IPR007080">
    <property type="entry name" value="RNA_pol_Rpb1_1"/>
</dbReference>
<evidence type="ECO:0000256" key="9">
    <source>
        <dbReference type="ARBA" id="ARBA00022842"/>
    </source>
</evidence>
<dbReference type="NCBIfam" id="NF006336">
    <property type="entry name" value="PRK08566.1"/>
    <property type="match status" value="1"/>
</dbReference>
<keyword evidence="8" id="KW-0862">Zinc</keyword>
<dbReference type="EC" id="2.7.7.6" evidence="13"/>
<dbReference type="GO" id="GO:0006351">
    <property type="term" value="P:DNA-templated transcription"/>
    <property type="evidence" value="ECO:0007669"/>
    <property type="project" value="InterPro"/>
</dbReference>
<dbReference type="SMART" id="SM00663">
    <property type="entry name" value="RPOLA_N"/>
    <property type="match status" value="1"/>
</dbReference>
<feature type="transmembrane region" description="Helical" evidence="14">
    <location>
        <begin position="1378"/>
        <end position="1399"/>
    </location>
</feature>
<evidence type="ECO:0000256" key="10">
    <source>
        <dbReference type="ARBA" id="ARBA00023163"/>
    </source>
</evidence>
<evidence type="ECO:0000256" key="7">
    <source>
        <dbReference type="ARBA" id="ARBA00022723"/>
    </source>
</evidence>